<dbReference type="PATRIC" id="fig|859656.5.peg.4304"/>
<accession>D8P4S8</accession>
<name>D8P4S8_RALSL</name>
<proteinExistence type="predicted"/>
<dbReference type="AlphaFoldDB" id="D8P4S8"/>
<protein>
    <submittedName>
        <fullName evidence="1">Uncharacterized protein</fullName>
    </submittedName>
</protein>
<gene>
    <name evidence="1" type="ORF">RCFBP_mp20488</name>
</gene>
<reference evidence="1" key="2">
    <citation type="submission" date="2010-02" db="EMBL/GenBank/DDBJ databases">
        <authorList>
            <person name="Genoscope - CEA"/>
        </authorList>
    </citation>
    <scope>NUCLEOTIDE SEQUENCE</scope>
    <source>
        <strain evidence="1">CFBP2957</strain>
        <plasmid evidence="1">RCFBPv3_mp</plasmid>
    </source>
</reference>
<keyword evidence="1" id="KW-0614">Plasmid</keyword>
<organism evidence="1">
    <name type="scientific">Ralstonia solanacearum CFBP2957</name>
    <dbReference type="NCBI Taxonomy" id="859656"/>
    <lineage>
        <taxon>Bacteria</taxon>
        <taxon>Pseudomonadati</taxon>
        <taxon>Pseudomonadota</taxon>
        <taxon>Betaproteobacteria</taxon>
        <taxon>Burkholderiales</taxon>
        <taxon>Burkholderiaceae</taxon>
        <taxon>Ralstonia</taxon>
        <taxon>Ralstonia solanacearum species complex</taxon>
    </lineage>
</organism>
<evidence type="ECO:0000313" key="1">
    <source>
        <dbReference type="EMBL" id="CBJ53914.1"/>
    </source>
</evidence>
<reference evidence="1" key="1">
    <citation type="journal article" date="2010" name="BMC Genomics">
        <title>Genomes of three tomato pathogens within the Ralstonia solanacearum species complex reveal significant evolutionary divergence.</title>
        <authorList>
            <person name="Remenant B."/>
            <person name="Coupat-Goutaland B."/>
            <person name="Guidot A."/>
            <person name="Cellier G."/>
            <person name="Wicker E."/>
            <person name="Allen C."/>
            <person name="Fegan M."/>
            <person name="Pruvost O."/>
            <person name="Elbaz M."/>
            <person name="Calteau A."/>
            <person name="Salvignol G."/>
            <person name="Mornico D."/>
            <person name="Mangenot S."/>
            <person name="Barbe V."/>
            <person name="Medigue C."/>
            <person name="Prior P."/>
        </authorList>
    </citation>
    <scope>NUCLEOTIDE SEQUENCE [LARGE SCALE GENOMIC DNA]</scope>
    <source>
        <strain evidence="1">CFBP2957</strain>
        <plasmid evidence="1">RCFBPv3_mp</plasmid>
    </source>
</reference>
<dbReference type="EMBL" id="FP885907">
    <property type="protein sequence ID" value="CBJ53914.1"/>
    <property type="molecule type" value="Genomic_DNA"/>
</dbReference>
<sequence length="239" mass="25672">MRKIPGLDGDDLREAARPVVAQLRIDGQAGPAGPHVVLHRRLPAAAQPGPQAGDRGAQVDMAPPLLERARPEESQDGVDAGLGAAAQADAEQRSAAVRGRRLNAIFPGPDVVVEIVRHGLHEQRGEQAARARTECAHRKVRVGVDARPEIGPRGCLTGVPFFVFQFEQCGQVPMGQQPGLGLRLDDGMCGGGGWGWGWGWGWEKEVAIHAWRFARGIEADADSRGFNGPPFRQTRMSVP</sequence>
<geneLocation type="plasmid" evidence="1">
    <name>RCFBPv3_mp</name>
</geneLocation>